<dbReference type="InterPro" id="IPR017871">
    <property type="entry name" value="ABC_transporter-like_CS"/>
</dbReference>
<evidence type="ECO:0000256" key="5">
    <source>
        <dbReference type="ARBA" id="ARBA00022840"/>
    </source>
</evidence>
<dbReference type="PROSITE" id="PS00211">
    <property type="entry name" value="ABC_TRANSPORTER_1"/>
    <property type="match status" value="1"/>
</dbReference>
<gene>
    <name evidence="8" type="ORF">E3T23_08270</name>
</gene>
<evidence type="ECO:0000256" key="1">
    <source>
        <dbReference type="ARBA" id="ARBA00004202"/>
    </source>
</evidence>
<dbReference type="Gene3D" id="3.40.50.300">
    <property type="entry name" value="P-loop containing nucleotide triphosphate hydrolases"/>
    <property type="match status" value="1"/>
</dbReference>
<sequence>MIRAEAVIRPPHEGGTSPGRDCAIEVVDLIKSFGRAQALRGVSFSVPRGSVFGMIGPNGAGKSTTMRALLDIIRPTSGLATVLGTDSRLAGPALRRRIGYLPGELILEGRVSGRRLLRHYADISGPVRKGRIEELAERLRLDLDRPVRKLSKGNKQKLGIVQAFMHEPELLVLDEPTSGLDPLMQQVFLTLVREAKDAGQTVFLSSHVISEIQQAADEVAILRDGRIVTIASVEELRASAIRHLRMTVSGVSPVELRARLELLPGLENLECTPVSSGEAEAVATFEGEVSPFVRALATLNLVNLVLEEPDLEESVLKLYSVPAASTNADRTVGKATK</sequence>
<evidence type="ECO:0000313" key="8">
    <source>
        <dbReference type="EMBL" id="TFC80787.1"/>
    </source>
</evidence>
<comment type="caution">
    <text evidence="8">The sequence shown here is derived from an EMBL/GenBank/DDBJ whole genome shotgun (WGS) entry which is preliminary data.</text>
</comment>
<keyword evidence="9" id="KW-1185">Reference proteome</keyword>
<dbReference type="GO" id="GO:0016887">
    <property type="term" value="F:ATP hydrolysis activity"/>
    <property type="evidence" value="ECO:0007669"/>
    <property type="project" value="InterPro"/>
</dbReference>
<dbReference type="OrthoDB" id="9804819at2"/>
<comment type="subcellular location">
    <subcellularLocation>
        <location evidence="1">Cell membrane</location>
        <topology evidence="1">Peripheral membrane protein</topology>
    </subcellularLocation>
</comment>
<organism evidence="8 9">
    <name type="scientific">Cryobacterium cheniae</name>
    <dbReference type="NCBI Taxonomy" id="1259262"/>
    <lineage>
        <taxon>Bacteria</taxon>
        <taxon>Bacillati</taxon>
        <taxon>Actinomycetota</taxon>
        <taxon>Actinomycetes</taxon>
        <taxon>Micrococcales</taxon>
        <taxon>Microbacteriaceae</taxon>
        <taxon>Cryobacterium</taxon>
    </lineage>
</organism>
<keyword evidence="6" id="KW-0046">Antibiotic resistance</keyword>
<evidence type="ECO:0000313" key="9">
    <source>
        <dbReference type="Proteomes" id="UP000298433"/>
    </source>
</evidence>
<evidence type="ECO:0000256" key="4">
    <source>
        <dbReference type="ARBA" id="ARBA00022741"/>
    </source>
</evidence>
<dbReference type="AlphaFoldDB" id="A0A4R8XTS4"/>
<dbReference type="RefSeq" id="WP_134369912.1">
    <property type="nucleotide sequence ID" value="NZ_SOGN01000037.1"/>
</dbReference>
<evidence type="ECO:0000256" key="2">
    <source>
        <dbReference type="ARBA" id="ARBA00005417"/>
    </source>
</evidence>
<comment type="similarity">
    <text evidence="2">Belongs to the ABC transporter superfamily.</text>
</comment>
<accession>A0A4R8XTS4</accession>
<dbReference type="InterPro" id="IPR003439">
    <property type="entry name" value="ABC_transporter-like_ATP-bd"/>
</dbReference>
<name>A0A4R8XTS4_9MICO</name>
<dbReference type="SMART" id="SM00382">
    <property type="entry name" value="AAA"/>
    <property type="match status" value="1"/>
</dbReference>
<keyword evidence="3" id="KW-0813">Transport</keyword>
<dbReference type="GO" id="GO:0005524">
    <property type="term" value="F:ATP binding"/>
    <property type="evidence" value="ECO:0007669"/>
    <property type="project" value="UniProtKB-KW"/>
</dbReference>
<evidence type="ECO:0000256" key="3">
    <source>
        <dbReference type="ARBA" id="ARBA00022448"/>
    </source>
</evidence>
<dbReference type="InterPro" id="IPR003593">
    <property type="entry name" value="AAA+_ATPase"/>
</dbReference>
<dbReference type="PANTHER" id="PTHR42711:SF5">
    <property type="entry name" value="ABC TRANSPORTER ATP-BINDING PROTEIN NATA"/>
    <property type="match status" value="1"/>
</dbReference>
<dbReference type="InterPro" id="IPR050763">
    <property type="entry name" value="ABC_transporter_ATP-binding"/>
</dbReference>
<feature type="domain" description="ABC transporter" evidence="7">
    <location>
        <begin position="24"/>
        <end position="249"/>
    </location>
</feature>
<dbReference type="CDD" id="cd03230">
    <property type="entry name" value="ABC_DR_subfamily_A"/>
    <property type="match status" value="1"/>
</dbReference>
<evidence type="ECO:0000256" key="6">
    <source>
        <dbReference type="ARBA" id="ARBA00023251"/>
    </source>
</evidence>
<dbReference type="Pfam" id="PF00005">
    <property type="entry name" value="ABC_tran"/>
    <property type="match status" value="1"/>
</dbReference>
<dbReference type="GO" id="GO:0046677">
    <property type="term" value="P:response to antibiotic"/>
    <property type="evidence" value="ECO:0007669"/>
    <property type="project" value="UniProtKB-KW"/>
</dbReference>
<dbReference type="SUPFAM" id="SSF52540">
    <property type="entry name" value="P-loop containing nucleoside triphosphate hydrolases"/>
    <property type="match status" value="1"/>
</dbReference>
<dbReference type="PANTHER" id="PTHR42711">
    <property type="entry name" value="ABC TRANSPORTER ATP-BINDING PROTEIN"/>
    <property type="match status" value="1"/>
</dbReference>
<protein>
    <submittedName>
        <fullName evidence="8">ABC transporter ATP-binding protein</fullName>
    </submittedName>
</protein>
<evidence type="ECO:0000259" key="7">
    <source>
        <dbReference type="PROSITE" id="PS50893"/>
    </source>
</evidence>
<dbReference type="Proteomes" id="UP000298433">
    <property type="component" value="Unassembled WGS sequence"/>
</dbReference>
<dbReference type="GO" id="GO:0005886">
    <property type="term" value="C:plasma membrane"/>
    <property type="evidence" value="ECO:0007669"/>
    <property type="project" value="UniProtKB-SubCell"/>
</dbReference>
<reference evidence="8 9" key="1">
    <citation type="submission" date="2019-03" db="EMBL/GenBank/DDBJ databases">
        <title>Genomics of glacier-inhabiting Cryobacterium strains.</title>
        <authorList>
            <person name="Liu Q."/>
            <person name="Xin Y.-H."/>
        </authorList>
    </citation>
    <scope>NUCLEOTIDE SEQUENCE [LARGE SCALE GENOMIC DNA]</scope>
    <source>
        <strain evidence="8 9">TMT2-48-2</strain>
    </source>
</reference>
<dbReference type="InterPro" id="IPR027417">
    <property type="entry name" value="P-loop_NTPase"/>
</dbReference>
<dbReference type="EMBL" id="SOGN01000037">
    <property type="protein sequence ID" value="TFC80787.1"/>
    <property type="molecule type" value="Genomic_DNA"/>
</dbReference>
<proteinExistence type="inferred from homology"/>
<keyword evidence="4" id="KW-0547">Nucleotide-binding</keyword>
<keyword evidence="5 8" id="KW-0067">ATP-binding</keyword>
<dbReference type="PROSITE" id="PS50893">
    <property type="entry name" value="ABC_TRANSPORTER_2"/>
    <property type="match status" value="1"/>
</dbReference>